<dbReference type="AlphaFoldDB" id="A0AAC9KB59"/>
<gene>
    <name evidence="1" type="ORF">GbCGDNIH9_8665</name>
</gene>
<sequence>MKLSIQLESVKVITPTVTVFPEQGSLIDNSFSLSDYGDDLQIIVADYQVDFPTSL</sequence>
<organism evidence="1 2">
    <name type="scientific">Granulibacter bethesdensis</name>
    <dbReference type="NCBI Taxonomy" id="364410"/>
    <lineage>
        <taxon>Bacteria</taxon>
        <taxon>Pseudomonadati</taxon>
        <taxon>Pseudomonadota</taxon>
        <taxon>Alphaproteobacteria</taxon>
        <taxon>Acetobacterales</taxon>
        <taxon>Acetobacteraceae</taxon>
        <taxon>Granulibacter</taxon>
    </lineage>
</organism>
<reference evidence="2" key="1">
    <citation type="submission" date="2016-11" db="EMBL/GenBank/DDBJ databases">
        <title>Comparative genomic and phenotypic analysis of Granulibacter bethesdensis clinical isolates from patients with chronic granulomatous disease.</title>
        <authorList>
            <person name="Zarember K.A."/>
            <person name="Porcella S.F."/>
            <person name="Chu J."/>
            <person name="Ding L."/>
            <person name="Dahlstrom E."/>
            <person name="Barbian K."/>
            <person name="Martens C."/>
            <person name="Sykora L."/>
            <person name="Kramer S."/>
            <person name="Pettinato A.M."/>
            <person name="Hong H."/>
            <person name="Wald G."/>
            <person name="Berg L.J."/>
            <person name="Rogge L.S."/>
            <person name="Greenberg D.E."/>
            <person name="Falcone E.L."/>
            <person name="Neves J.F."/>
            <person name="Simoes M.J."/>
            <person name="Casal M."/>
            <person name="Rodriguez-Lopez F.C."/>
            <person name="Zelazny A."/>
            <person name="Gallin J.I."/>
            <person name="Holland S.M."/>
        </authorList>
    </citation>
    <scope>NUCLEOTIDE SEQUENCE [LARGE SCALE GENOMIC DNA]</scope>
    <source>
        <strain evidence="2">NIH9.1</strain>
    </source>
</reference>
<evidence type="ECO:0000313" key="2">
    <source>
        <dbReference type="Proteomes" id="UP000182373"/>
    </source>
</evidence>
<protein>
    <submittedName>
        <fullName evidence="1">Uncharacterized protein</fullName>
    </submittedName>
</protein>
<evidence type="ECO:0000313" key="1">
    <source>
        <dbReference type="EMBL" id="APH55167.1"/>
    </source>
</evidence>
<dbReference type="EMBL" id="CP018191">
    <property type="protein sequence ID" value="APH55167.1"/>
    <property type="molecule type" value="Genomic_DNA"/>
</dbReference>
<accession>A0AAC9KB59</accession>
<name>A0AAC9KB59_9PROT</name>
<dbReference type="Proteomes" id="UP000182373">
    <property type="component" value="Chromosome"/>
</dbReference>
<proteinExistence type="predicted"/>